<name>A0A7W7QGU5_9ACTN</name>
<protein>
    <submittedName>
        <fullName evidence="1">Uncharacterized protein</fullName>
    </submittedName>
</protein>
<sequence>MGKKVDFAVYRTNPNAQFTMAYNCTCGQPTIGYSDDLKGLFTGECGNGHSSTVMAS</sequence>
<dbReference type="RefSeq" id="WP_184712130.1">
    <property type="nucleotide sequence ID" value="NZ_JACHJP010000001.1"/>
</dbReference>
<dbReference type="EMBL" id="JACHJP010000001">
    <property type="protein sequence ID" value="MBB4913342.1"/>
    <property type="molecule type" value="Genomic_DNA"/>
</dbReference>
<proteinExistence type="predicted"/>
<gene>
    <name evidence="1" type="ORF">FHS44_000414</name>
</gene>
<dbReference type="Proteomes" id="UP000552644">
    <property type="component" value="Unassembled WGS sequence"/>
</dbReference>
<comment type="caution">
    <text evidence="1">The sequence shown here is derived from an EMBL/GenBank/DDBJ whole genome shotgun (WGS) entry which is preliminary data.</text>
</comment>
<organism evidence="1 2">
    <name type="scientific">Streptosporangium saharense</name>
    <dbReference type="NCBI Taxonomy" id="1706840"/>
    <lineage>
        <taxon>Bacteria</taxon>
        <taxon>Bacillati</taxon>
        <taxon>Actinomycetota</taxon>
        <taxon>Actinomycetes</taxon>
        <taxon>Streptosporangiales</taxon>
        <taxon>Streptosporangiaceae</taxon>
        <taxon>Streptosporangium</taxon>
    </lineage>
</organism>
<dbReference type="AlphaFoldDB" id="A0A7W7QGU5"/>
<evidence type="ECO:0000313" key="2">
    <source>
        <dbReference type="Proteomes" id="UP000552644"/>
    </source>
</evidence>
<reference evidence="1 2" key="1">
    <citation type="submission" date="2020-08" db="EMBL/GenBank/DDBJ databases">
        <title>Genomic Encyclopedia of Type Strains, Phase III (KMG-III): the genomes of soil and plant-associated and newly described type strains.</title>
        <authorList>
            <person name="Whitman W."/>
        </authorList>
    </citation>
    <scope>NUCLEOTIDE SEQUENCE [LARGE SCALE GENOMIC DNA]</scope>
    <source>
        <strain evidence="1 2">CECT 8840</strain>
    </source>
</reference>
<keyword evidence="2" id="KW-1185">Reference proteome</keyword>
<accession>A0A7W7QGU5</accession>
<evidence type="ECO:0000313" key="1">
    <source>
        <dbReference type="EMBL" id="MBB4913342.1"/>
    </source>
</evidence>